<feature type="binding site" evidence="9">
    <location>
        <position position="126"/>
    </location>
    <ligand>
        <name>Zn(2+)</name>
        <dbReference type="ChEBI" id="CHEBI:29105"/>
        <note>catalytic</note>
    </ligand>
</feature>
<comment type="similarity">
    <text evidence="1 9">Belongs to the endoribonuclease YbeY family.</text>
</comment>
<keyword evidence="5 9" id="KW-0479">Metal-binding</keyword>
<accession>A0A163GE86</accession>
<evidence type="ECO:0000256" key="6">
    <source>
        <dbReference type="ARBA" id="ARBA00022759"/>
    </source>
</evidence>
<feature type="binding site" evidence="9">
    <location>
        <position position="122"/>
    </location>
    <ligand>
        <name>Zn(2+)</name>
        <dbReference type="ChEBI" id="CHEBI:29105"/>
        <note>catalytic</note>
    </ligand>
</feature>
<dbReference type="SUPFAM" id="SSF55486">
    <property type="entry name" value="Metalloproteases ('zincins'), catalytic domain"/>
    <property type="match status" value="1"/>
</dbReference>
<dbReference type="Pfam" id="PF02130">
    <property type="entry name" value="YbeY"/>
    <property type="match status" value="1"/>
</dbReference>
<evidence type="ECO:0000256" key="4">
    <source>
        <dbReference type="ARBA" id="ARBA00022722"/>
    </source>
</evidence>
<evidence type="ECO:0000256" key="5">
    <source>
        <dbReference type="ARBA" id="ARBA00022723"/>
    </source>
</evidence>
<comment type="caution">
    <text evidence="10">The sequence shown here is derived from an EMBL/GenBank/DDBJ whole genome shotgun (WGS) entry which is preliminary data.</text>
</comment>
<dbReference type="GO" id="GO:0004222">
    <property type="term" value="F:metalloendopeptidase activity"/>
    <property type="evidence" value="ECO:0007669"/>
    <property type="project" value="InterPro"/>
</dbReference>
<protein>
    <recommendedName>
        <fullName evidence="9">Endoribonuclease YbeY</fullName>
        <ecNumber evidence="9">3.1.-.-</ecNumber>
    </recommendedName>
</protein>
<evidence type="ECO:0000256" key="3">
    <source>
        <dbReference type="ARBA" id="ARBA00022552"/>
    </source>
</evidence>
<dbReference type="PROSITE" id="PS01306">
    <property type="entry name" value="UPF0054"/>
    <property type="match status" value="1"/>
</dbReference>
<dbReference type="InterPro" id="IPR023091">
    <property type="entry name" value="MetalPrtase_cat_dom_sf_prd"/>
</dbReference>
<dbReference type="HAMAP" id="MF_00009">
    <property type="entry name" value="Endoribonucl_YbeY"/>
    <property type="match status" value="1"/>
</dbReference>
<keyword evidence="8 9" id="KW-0862">Zinc</keyword>
<keyword evidence="6 9" id="KW-0255">Endonuclease</keyword>
<feature type="binding site" evidence="9">
    <location>
        <position position="132"/>
    </location>
    <ligand>
        <name>Zn(2+)</name>
        <dbReference type="ChEBI" id="CHEBI:29105"/>
        <note>catalytic</note>
    </ligand>
</feature>
<dbReference type="EC" id="3.1.-.-" evidence="9"/>
<dbReference type="PANTHER" id="PTHR46986">
    <property type="entry name" value="ENDORIBONUCLEASE YBEY, CHLOROPLASTIC"/>
    <property type="match status" value="1"/>
</dbReference>
<keyword evidence="7 9" id="KW-0378">Hydrolase</keyword>
<dbReference type="Gene3D" id="3.40.390.30">
    <property type="entry name" value="Metalloproteases ('zincins'), catalytic domain"/>
    <property type="match status" value="1"/>
</dbReference>
<dbReference type="RefSeq" id="WP_063178319.1">
    <property type="nucleotide sequence ID" value="NZ_LQNT01000001.1"/>
</dbReference>
<dbReference type="GO" id="GO:0008270">
    <property type="term" value="F:zinc ion binding"/>
    <property type="evidence" value="ECO:0007669"/>
    <property type="project" value="UniProtKB-UniRule"/>
</dbReference>
<keyword evidence="4 9" id="KW-0540">Nuclease</keyword>
<comment type="function">
    <text evidence="9">Single strand-specific metallo-endoribonuclease involved in late-stage 70S ribosome quality control and in maturation of the 3' terminus of the 16S rRNA.</text>
</comment>
<reference evidence="10 11" key="1">
    <citation type="submission" date="2016-01" db="EMBL/GenBank/DDBJ databases">
        <title>Whole genome sequencing of Bhargavaea cecembensis T14.</title>
        <authorList>
            <person name="Hong K.W."/>
        </authorList>
    </citation>
    <scope>NUCLEOTIDE SEQUENCE [LARGE SCALE GENOMIC DNA]</scope>
    <source>
        <strain evidence="10 11">T14</strain>
    </source>
</reference>
<evidence type="ECO:0000313" key="11">
    <source>
        <dbReference type="Proteomes" id="UP000076490"/>
    </source>
</evidence>
<keyword evidence="2 9" id="KW-0690">Ribosome biogenesis</keyword>
<comment type="subcellular location">
    <subcellularLocation>
        <location evidence="9">Cytoplasm</location>
    </subcellularLocation>
</comment>
<name>A0A163GE86_9BACL</name>
<keyword evidence="9" id="KW-0963">Cytoplasm</keyword>
<dbReference type="GO" id="GO:0006364">
    <property type="term" value="P:rRNA processing"/>
    <property type="evidence" value="ECO:0007669"/>
    <property type="project" value="UniProtKB-UniRule"/>
</dbReference>
<sequence length="162" mass="18474">MTLTIDMMDETGTVGEKDQQLVMRLLEHAAVMEKVGEAEVSVTFMDDESIRTVNRDYREKDRATDVISFALEETVEGEMELSSPEGMPRLLGDILISTEMADRQAEEYGHSREREIGFLALHGFLHLLGYDHMDEEEERRMFGRQDEILKSFGLGRGTDGRP</sequence>
<proteinExistence type="inferred from homology"/>
<dbReference type="InterPro" id="IPR020549">
    <property type="entry name" value="YbeY_CS"/>
</dbReference>
<dbReference type="NCBIfam" id="TIGR00043">
    <property type="entry name" value="rRNA maturation RNase YbeY"/>
    <property type="match status" value="1"/>
</dbReference>
<evidence type="ECO:0000256" key="8">
    <source>
        <dbReference type="ARBA" id="ARBA00022833"/>
    </source>
</evidence>
<dbReference type="AlphaFoldDB" id="A0A163GE86"/>
<dbReference type="GO" id="GO:0004521">
    <property type="term" value="F:RNA endonuclease activity"/>
    <property type="evidence" value="ECO:0007669"/>
    <property type="project" value="UniProtKB-UniRule"/>
</dbReference>
<gene>
    <name evidence="9" type="primary">ybeY</name>
    <name evidence="10" type="ORF">AV656_02085</name>
</gene>
<dbReference type="EMBL" id="LQNT01000001">
    <property type="protein sequence ID" value="KZE40086.1"/>
    <property type="molecule type" value="Genomic_DNA"/>
</dbReference>
<keyword evidence="3 9" id="KW-0698">rRNA processing</keyword>
<dbReference type="PANTHER" id="PTHR46986:SF1">
    <property type="entry name" value="ENDORIBONUCLEASE YBEY, CHLOROPLASTIC"/>
    <property type="match status" value="1"/>
</dbReference>
<dbReference type="GO" id="GO:0005737">
    <property type="term" value="C:cytoplasm"/>
    <property type="evidence" value="ECO:0007669"/>
    <property type="project" value="UniProtKB-SubCell"/>
</dbReference>
<evidence type="ECO:0000313" key="10">
    <source>
        <dbReference type="EMBL" id="KZE40086.1"/>
    </source>
</evidence>
<evidence type="ECO:0000256" key="1">
    <source>
        <dbReference type="ARBA" id="ARBA00010875"/>
    </source>
</evidence>
<evidence type="ECO:0000256" key="7">
    <source>
        <dbReference type="ARBA" id="ARBA00022801"/>
    </source>
</evidence>
<organism evidence="10 11">
    <name type="scientific">Bhargavaea cecembensis</name>
    <dbReference type="NCBI Taxonomy" id="394098"/>
    <lineage>
        <taxon>Bacteria</taxon>
        <taxon>Bacillati</taxon>
        <taxon>Bacillota</taxon>
        <taxon>Bacilli</taxon>
        <taxon>Bacillales</taxon>
        <taxon>Caryophanaceae</taxon>
        <taxon>Bhargavaea</taxon>
    </lineage>
</organism>
<comment type="cofactor">
    <cofactor evidence="9">
        <name>Zn(2+)</name>
        <dbReference type="ChEBI" id="CHEBI:29105"/>
    </cofactor>
    <text evidence="9">Binds 1 zinc ion.</text>
</comment>
<evidence type="ECO:0000256" key="9">
    <source>
        <dbReference type="HAMAP-Rule" id="MF_00009"/>
    </source>
</evidence>
<dbReference type="Proteomes" id="UP000076490">
    <property type="component" value="Unassembled WGS sequence"/>
</dbReference>
<evidence type="ECO:0000256" key="2">
    <source>
        <dbReference type="ARBA" id="ARBA00022517"/>
    </source>
</evidence>
<dbReference type="OrthoDB" id="9807740at2"/>
<dbReference type="InterPro" id="IPR002036">
    <property type="entry name" value="YbeY"/>
</dbReference>